<dbReference type="PANTHER" id="PTHR45914">
    <property type="entry name" value="TRANSCRIPTION FACTOR HEC3-RELATED"/>
    <property type="match status" value="1"/>
</dbReference>
<dbReference type="SUPFAM" id="SSF47459">
    <property type="entry name" value="HLH, helix-loop-helix DNA-binding domain"/>
    <property type="match status" value="1"/>
</dbReference>
<dbReference type="InterPro" id="IPR011598">
    <property type="entry name" value="bHLH_dom"/>
</dbReference>
<evidence type="ECO:0000256" key="1">
    <source>
        <dbReference type="ARBA" id="ARBA00004123"/>
    </source>
</evidence>
<dbReference type="Pfam" id="PF00010">
    <property type="entry name" value="HLH"/>
    <property type="match status" value="1"/>
</dbReference>
<dbReference type="InterPro" id="IPR045843">
    <property type="entry name" value="IND-like"/>
</dbReference>
<comment type="caution">
    <text evidence="8">The sequence shown here is derived from an EMBL/GenBank/DDBJ whole genome shotgun (WGS) entry which is preliminary data.</text>
</comment>
<evidence type="ECO:0000256" key="2">
    <source>
        <dbReference type="ARBA" id="ARBA00023015"/>
    </source>
</evidence>
<gene>
    <name evidence="8" type="ORF">POM88_044715</name>
</gene>
<dbReference type="GO" id="GO:0003677">
    <property type="term" value="F:DNA binding"/>
    <property type="evidence" value="ECO:0007669"/>
    <property type="project" value="UniProtKB-KW"/>
</dbReference>
<dbReference type="CDD" id="cd11454">
    <property type="entry name" value="bHLH_AtIND_like"/>
    <property type="match status" value="1"/>
</dbReference>
<feature type="domain" description="BHLH" evidence="7">
    <location>
        <begin position="312"/>
        <end position="361"/>
    </location>
</feature>
<dbReference type="Gene3D" id="4.10.280.10">
    <property type="entry name" value="Helix-loop-helix DNA-binding domain"/>
    <property type="match status" value="1"/>
</dbReference>
<dbReference type="GO" id="GO:0005634">
    <property type="term" value="C:nucleus"/>
    <property type="evidence" value="ECO:0007669"/>
    <property type="project" value="UniProtKB-SubCell"/>
</dbReference>
<evidence type="ECO:0000256" key="4">
    <source>
        <dbReference type="ARBA" id="ARBA00023163"/>
    </source>
</evidence>
<dbReference type="GO" id="GO:0046983">
    <property type="term" value="F:protein dimerization activity"/>
    <property type="evidence" value="ECO:0007669"/>
    <property type="project" value="InterPro"/>
</dbReference>
<protein>
    <submittedName>
        <fullName evidence="8">Transcription factor bHLH87</fullName>
    </submittedName>
</protein>
<evidence type="ECO:0000259" key="7">
    <source>
        <dbReference type="PROSITE" id="PS50888"/>
    </source>
</evidence>
<keyword evidence="5" id="KW-0539">Nucleus</keyword>
<reference evidence="8" key="2">
    <citation type="submission" date="2023-05" db="EMBL/GenBank/DDBJ databases">
        <authorList>
            <person name="Schelkunov M.I."/>
        </authorList>
    </citation>
    <scope>NUCLEOTIDE SEQUENCE</scope>
    <source>
        <strain evidence="8">Hsosn_3</strain>
        <tissue evidence="8">Leaf</tissue>
    </source>
</reference>
<keyword evidence="4" id="KW-0804">Transcription</keyword>
<dbReference type="AlphaFoldDB" id="A0AAD8M479"/>
<dbReference type="PANTHER" id="PTHR45914:SF12">
    <property type="entry name" value="TRANSCRIPTION FACTOR BHLH87"/>
    <property type="match status" value="1"/>
</dbReference>
<keyword evidence="3" id="KW-0238">DNA-binding</keyword>
<keyword evidence="2" id="KW-0805">Transcription regulation</keyword>
<proteinExistence type="predicted"/>
<evidence type="ECO:0000256" key="3">
    <source>
        <dbReference type="ARBA" id="ARBA00023125"/>
    </source>
</evidence>
<keyword evidence="9" id="KW-1185">Reference proteome</keyword>
<reference evidence="8" key="1">
    <citation type="submission" date="2023-02" db="EMBL/GenBank/DDBJ databases">
        <title>Genome of toxic invasive species Heracleum sosnowskyi carries increased number of genes despite the absence of recent whole-genome duplications.</title>
        <authorList>
            <person name="Schelkunov M."/>
            <person name="Shtratnikova V."/>
            <person name="Makarenko M."/>
            <person name="Klepikova A."/>
            <person name="Omelchenko D."/>
            <person name="Novikova G."/>
            <person name="Obukhova E."/>
            <person name="Bogdanov V."/>
            <person name="Penin A."/>
            <person name="Logacheva M."/>
        </authorList>
    </citation>
    <scope>NUCLEOTIDE SEQUENCE</scope>
    <source>
        <strain evidence="8">Hsosn_3</strain>
        <tissue evidence="8">Leaf</tissue>
    </source>
</reference>
<dbReference type="SMART" id="SM00353">
    <property type="entry name" value="HLH"/>
    <property type="match status" value="1"/>
</dbReference>
<dbReference type="EMBL" id="JAUIZM010000010">
    <property type="protein sequence ID" value="KAK1360241.1"/>
    <property type="molecule type" value="Genomic_DNA"/>
</dbReference>
<dbReference type="PROSITE" id="PS50888">
    <property type="entry name" value="BHLH"/>
    <property type="match status" value="1"/>
</dbReference>
<evidence type="ECO:0000313" key="8">
    <source>
        <dbReference type="EMBL" id="KAK1360241.1"/>
    </source>
</evidence>
<sequence>MDYLDWECYPVSSSWNHYGHDHEVAEAFTAESNGVKNADLREDMIFNHIQQLHKIATCTTEQPMSQSHQLQYHSNPEKILNRMVQHLAPSLDSIIVASNPNYPLSAQTDAISTTLHQNPDLCSIKRPFNVIMENTLSGLVPDFGMPYKEHNAFKSTSPINIASLESLDCLPSATNSNTNTSIEDDGINSIFFSDNSFQNVPSRKSTFPAGANKGEVSQNFDGKFSSGFSLISSNPQPQSKKRRILEKPLSSSNISFQQPSNNSLSTANCVLDEPDSEAMAQMKEMIYQAAAFRPVNFIDEVVEKPKRKNVKISSDPQTVAARQRRERISEKIRVLQRLVPGGSKMDTATMLDEAANYLKFLRSQVKALENLGQKLNSGDSANANHPAVTPFSMQNSTS</sequence>
<evidence type="ECO:0000256" key="6">
    <source>
        <dbReference type="SAM" id="MobiDB-lite"/>
    </source>
</evidence>
<evidence type="ECO:0000313" key="9">
    <source>
        <dbReference type="Proteomes" id="UP001237642"/>
    </source>
</evidence>
<accession>A0AAD8M479</accession>
<name>A0AAD8M479_9APIA</name>
<dbReference type="InterPro" id="IPR036638">
    <property type="entry name" value="HLH_DNA-bd_sf"/>
</dbReference>
<evidence type="ECO:0000256" key="5">
    <source>
        <dbReference type="ARBA" id="ARBA00023242"/>
    </source>
</evidence>
<feature type="compositionally biased region" description="Polar residues" evidence="6">
    <location>
        <begin position="374"/>
        <end position="383"/>
    </location>
</feature>
<dbReference type="Proteomes" id="UP001237642">
    <property type="component" value="Unassembled WGS sequence"/>
</dbReference>
<organism evidence="8 9">
    <name type="scientific">Heracleum sosnowskyi</name>
    <dbReference type="NCBI Taxonomy" id="360622"/>
    <lineage>
        <taxon>Eukaryota</taxon>
        <taxon>Viridiplantae</taxon>
        <taxon>Streptophyta</taxon>
        <taxon>Embryophyta</taxon>
        <taxon>Tracheophyta</taxon>
        <taxon>Spermatophyta</taxon>
        <taxon>Magnoliopsida</taxon>
        <taxon>eudicotyledons</taxon>
        <taxon>Gunneridae</taxon>
        <taxon>Pentapetalae</taxon>
        <taxon>asterids</taxon>
        <taxon>campanulids</taxon>
        <taxon>Apiales</taxon>
        <taxon>Apiaceae</taxon>
        <taxon>Apioideae</taxon>
        <taxon>apioid superclade</taxon>
        <taxon>Tordylieae</taxon>
        <taxon>Tordyliinae</taxon>
        <taxon>Heracleum</taxon>
    </lineage>
</organism>
<dbReference type="GO" id="GO:0003700">
    <property type="term" value="F:DNA-binding transcription factor activity"/>
    <property type="evidence" value="ECO:0007669"/>
    <property type="project" value="InterPro"/>
</dbReference>
<comment type="subcellular location">
    <subcellularLocation>
        <location evidence="1">Nucleus</location>
    </subcellularLocation>
</comment>
<feature type="region of interest" description="Disordered" evidence="6">
    <location>
        <begin position="374"/>
        <end position="398"/>
    </location>
</feature>